<evidence type="ECO:0000256" key="1">
    <source>
        <dbReference type="ARBA" id="ARBA00001931"/>
    </source>
</evidence>
<feature type="domain" description="Cytochrome c" evidence="9">
    <location>
        <begin position="486"/>
        <end position="567"/>
    </location>
</feature>
<dbReference type="EMBL" id="CAIT01000010">
    <property type="protein sequence ID" value="CCH57191.1"/>
    <property type="molecule type" value="Genomic_DNA"/>
</dbReference>
<evidence type="ECO:0000256" key="2">
    <source>
        <dbReference type="ARBA" id="ARBA00008156"/>
    </source>
</evidence>
<dbReference type="InterPro" id="IPR018391">
    <property type="entry name" value="PQQ_b-propeller_rpt"/>
</dbReference>
<dbReference type="Pfam" id="PF13442">
    <property type="entry name" value="Cytochrome_CBB3"/>
    <property type="match status" value="1"/>
</dbReference>
<dbReference type="EC" id="1.1.5.2" evidence="10"/>
<dbReference type="GO" id="GO:0009055">
    <property type="term" value="F:electron transfer activity"/>
    <property type="evidence" value="ECO:0007669"/>
    <property type="project" value="InterPro"/>
</dbReference>
<evidence type="ECO:0000256" key="8">
    <source>
        <dbReference type="PROSITE-ProRule" id="PRU00433"/>
    </source>
</evidence>
<keyword evidence="11" id="KW-1185">Reference proteome</keyword>
<dbReference type="SUPFAM" id="SSF46626">
    <property type="entry name" value="Cytochrome c"/>
    <property type="match status" value="1"/>
</dbReference>
<protein>
    <submittedName>
        <fullName evidence="10">Quinoprotein glucose dehydrogenase</fullName>
        <ecNumber evidence="10">1.1.5.2</ecNumber>
    </submittedName>
</protein>
<dbReference type="PROSITE" id="PS51007">
    <property type="entry name" value="CYTC"/>
    <property type="match status" value="1"/>
</dbReference>
<accession>I2GTG2</accession>
<dbReference type="GO" id="GO:0048038">
    <property type="term" value="F:quinone binding"/>
    <property type="evidence" value="ECO:0007669"/>
    <property type="project" value="InterPro"/>
</dbReference>
<dbReference type="SUPFAM" id="SSF50998">
    <property type="entry name" value="Quinoprotein alcohol dehydrogenase-like"/>
    <property type="match status" value="1"/>
</dbReference>
<evidence type="ECO:0000256" key="7">
    <source>
        <dbReference type="ARBA" id="ARBA00023004"/>
    </source>
</evidence>
<keyword evidence="7 8" id="KW-0408">Iron</keyword>
<proteinExistence type="inferred from homology"/>
<dbReference type="OrthoDB" id="9794322at2"/>
<dbReference type="InterPro" id="IPR036909">
    <property type="entry name" value="Cyt_c-like_dom_sf"/>
</dbReference>
<evidence type="ECO:0000256" key="4">
    <source>
        <dbReference type="ARBA" id="ARBA00022723"/>
    </source>
</evidence>
<keyword evidence="6 10" id="KW-0560">Oxidoreductase</keyword>
<gene>
    <name evidence="10" type="ORF">BN8_06597</name>
</gene>
<dbReference type="AlphaFoldDB" id="I2GTG2"/>
<dbReference type="eggNOG" id="COG4993">
    <property type="taxonomic scope" value="Bacteria"/>
</dbReference>
<comment type="cofactor">
    <cofactor evidence="1">
        <name>pyrroloquinoline quinone</name>
        <dbReference type="ChEBI" id="CHEBI:58442"/>
    </cofactor>
</comment>
<keyword evidence="5" id="KW-0732">Signal</keyword>
<comment type="caution">
    <text evidence="10">The sequence shown here is derived from an EMBL/GenBank/DDBJ whole genome shotgun (WGS) entry which is preliminary data.</text>
</comment>
<keyword evidence="4 8" id="KW-0479">Metal-binding</keyword>
<dbReference type="PANTHER" id="PTHR32303:SF4">
    <property type="entry name" value="QUINOPROTEIN GLUCOSE DEHYDROGENASE"/>
    <property type="match status" value="1"/>
</dbReference>
<dbReference type="Gene3D" id="1.10.760.10">
    <property type="entry name" value="Cytochrome c-like domain"/>
    <property type="match status" value="1"/>
</dbReference>
<dbReference type="CDD" id="cd10280">
    <property type="entry name" value="PQQ_mGDH"/>
    <property type="match status" value="1"/>
</dbReference>
<dbReference type="STRING" id="1185876.BN8_06597"/>
<dbReference type="SMART" id="SM00564">
    <property type="entry name" value="PQQ"/>
    <property type="match status" value="6"/>
</dbReference>
<dbReference type="GO" id="GO:0008876">
    <property type="term" value="F:quinoprotein glucose dehydrogenase activity"/>
    <property type="evidence" value="ECO:0007669"/>
    <property type="project" value="UniProtKB-EC"/>
</dbReference>
<reference evidence="10 11" key="1">
    <citation type="journal article" date="2012" name="J. Bacteriol.">
        <title>Genome Sequence of the Filamentous Bacterium Fibrisoma limi BUZ 3T.</title>
        <authorList>
            <person name="Filippini M."/>
            <person name="Qi W."/>
            <person name="Jaenicke S."/>
            <person name="Goesmann A."/>
            <person name="Smits T.H."/>
            <person name="Bagheri H.C."/>
        </authorList>
    </citation>
    <scope>NUCLEOTIDE SEQUENCE [LARGE SCALE GENOMIC DNA]</scope>
    <source>
        <strain evidence="11">BUZ 3T</strain>
    </source>
</reference>
<name>I2GTG2_9BACT</name>
<dbReference type="Gene3D" id="2.140.10.10">
    <property type="entry name" value="Quinoprotein alcohol dehydrogenase-like superfamily"/>
    <property type="match status" value="2"/>
</dbReference>
<dbReference type="InterPro" id="IPR002372">
    <property type="entry name" value="PQQ_rpt_dom"/>
</dbReference>
<evidence type="ECO:0000259" key="9">
    <source>
        <dbReference type="PROSITE" id="PS51007"/>
    </source>
</evidence>
<evidence type="ECO:0000256" key="5">
    <source>
        <dbReference type="ARBA" id="ARBA00022729"/>
    </source>
</evidence>
<evidence type="ECO:0000313" key="10">
    <source>
        <dbReference type="EMBL" id="CCH57191.1"/>
    </source>
</evidence>
<keyword evidence="3 8" id="KW-0349">Heme</keyword>
<dbReference type="InterPro" id="IPR017511">
    <property type="entry name" value="PQQ_mDH"/>
</dbReference>
<evidence type="ECO:0000256" key="3">
    <source>
        <dbReference type="ARBA" id="ARBA00022617"/>
    </source>
</evidence>
<dbReference type="PANTHER" id="PTHR32303">
    <property type="entry name" value="QUINOPROTEIN ALCOHOL DEHYDROGENASE (CYTOCHROME C)"/>
    <property type="match status" value="1"/>
</dbReference>
<sequence length="739" mass="80874">MRVLTVLVLFCSWLLSGTTPDWEKTSTADTDWPTYGGNPAGTRYSPLSQINLENVSRLQPAWTFDTGENKNLSADDRGMDIQCQPIVVDGVLYGTTPRHKLFAIDAATGKEIWRFDPYADPNKKPRFHPLRGVTYWADGDDRRILYSSGPTLYAINAKTGALIESFGTHGIVDLHEGLGDAQTLGHETASLSIRNTTPGVIYRDLIIVGSSVSEGGDAPPGHIRAFNVRTGKLAWVFHTIPLPGEYGYETWMTDSYRKLGGANCWAGMVVDEKRGIVYAGTGSPSVDFYGGARAGQNLFANCVLALDASTGKRIWHFQTVHHDLWDRDLPCPPNLITVMYEGRRVEAVAQATKDGYVFVFDRDTGKPLFPVNEVAVPNYPALPGEQPWPTQPVPTKPAPFCMQELTEATITDRTPEARAYVLERFRNSRQGNKYLPPSEEGSLVFGMGGGAEWGGTAADPNGIFYVNSNNMLWWLKMRNTQQSEGVALTRGASLFNTNCGVCHAVPGQDKALAKSQQAYPDLTNVGKRLDKKQIHALLTTGRGRMPSFQHIAQQDREAIVDFLLNPTAKPNAALSASSDIHSSVVAAPRAQGNDFPYQSPYLNNGNTQFRDQDNYPAIKPPWGTLNAIDLNTGEYVWQVPLGEYPELVRKGLKQTGTENHGGPLVTAGGLVFIAATYDEKLRAFDKKTGNVVWEYRLPAGGFATPITYSVNGRQYVAIAAGGTRYGLKPGGSYVAFALP</sequence>
<comment type="similarity">
    <text evidence="2">Belongs to the bacterial PQQ dehydrogenase family.</text>
</comment>
<dbReference type="RefSeq" id="WP_009285752.1">
    <property type="nucleotide sequence ID" value="NZ_CAIT01000010.1"/>
</dbReference>
<dbReference type="Proteomes" id="UP000009309">
    <property type="component" value="Unassembled WGS sequence"/>
</dbReference>
<dbReference type="Pfam" id="PF01011">
    <property type="entry name" value="PQQ"/>
    <property type="match status" value="2"/>
</dbReference>
<dbReference type="GO" id="GO:0020037">
    <property type="term" value="F:heme binding"/>
    <property type="evidence" value="ECO:0007669"/>
    <property type="project" value="InterPro"/>
</dbReference>
<organism evidence="10 11">
    <name type="scientific">Fibrisoma limi BUZ 3</name>
    <dbReference type="NCBI Taxonomy" id="1185876"/>
    <lineage>
        <taxon>Bacteria</taxon>
        <taxon>Pseudomonadati</taxon>
        <taxon>Bacteroidota</taxon>
        <taxon>Cytophagia</taxon>
        <taxon>Cytophagales</taxon>
        <taxon>Spirosomataceae</taxon>
        <taxon>Fibrisoma</taxon>
    </lineage>
</organism>
<dbReference type="GO" id="GO:0016020">
    <property type="term" value="C:membrane"/>
    <property type="evidence" value="ECO:0007669"/>
    <property type="project" value="InterPro"/>
</dbReference>
<dbReference type="InterPro" id="IPR011047">
    <property type="entry name" value="Quinoprotein_ADH-like_sf"/>
</dbReference>
<evidence type="ECO:0000313" key="11">
    <source>
        <dbReference type="Proteomes" id="UP000009309"/>
    </source>
</evidence>
<dbReference type="GO" id="GO:0046872">
    <property type="term" value="F:metal ion binding"/>
    <property type="evidence" value="ECO:0007669"/>
    <property type="project" value="UniProtKB-KW"/>
</dbReference>
<evidence type="ECO:0000256" key="6">
    <source>
        <dbReference type="ARBA" id="ARBA00023002"/>
    </source>
</evidence>
<dbReference type="InterPro" id="IPR009056">
    <property type="entry name" value="Cyt_c-like_dom"/>
</dbReference>